<evidence type="ECO:0000256" key="2">
    <source>
        <dbReference type="SAM" id="Phobius"/>
    </source>
</evidence>
<feature type="region of interest" description="Disordered" evidence="1">
    <location>
        <begin position="478"/>
        <end position="499"/>
    </location>
</feature>
<dbReference type="EMBL" id="QLLG01000159">
    <property type="protein sequence ID" value="RMX67710.1"/>
    <property type="molecule type" value="Genomic_DNA"/>
</dbReference>
<keyword evidence="2" id="KW-0812">Transmembrane</keyword>
<proteinExistence type="predicted"/>
<evidence type="ECO:0000256" key="1">
    <source>
        <dbReference type="SAM" id="MobiDB-lite"/>
    </source>
</evidence>
<keyword evidence="2" id="KW-1133">Transmembrane helix</keyword>
<reference evidence="4 5" key="1">
    <citation type="submission" date="2018-06" db="EMBL/GenBank/DDBJ databases">
        <title>Comparative genomics of downy mildews reveals potential adaptations to biotrophy.</title>
        <authorList>
            <person name="Fletcher K."/>
            <person name="Klosterman S.J."/>
            <person name="Derevnina L."/>
            <person name="Martin F."/>
            <person name="Koike S."/>
            <person name="Reyes Chin-Wo S."/>
            <person name="Mou B."/>
            <person name="Michelmore R."/>
        </authorList>
    </citation>
    <scope>NUCLEOTIDE SEQUENCE [LARGE SCALE GENOMIC DNA]</scope>
    <source>
        <strain evidence="4 5">R14</strain>
    </source>
</reference>
<accession>A0A3M6VTI7</accession>
<dbReference type="Proteomes" id="UP000282087">
    <property type="component" value="Unassembled WGS sequence"/>
</dbReference>
<keyword evidence="2" id="KW-0472">Membrane</keyword>
<dbReference type="VEuPathDB" id="FungiDB:DD237_001535"/>
<organism evidence="4 5">
    <name type="scientific">Peronospora effusa</name>
    <dbReference type="NCBI Taxonomy" id="542832"/>
    <lineage>
        <taxon>Eukaryota</taxon>
        <taxon>Sar</taxon>
        <taxon>Stramenopiles</taxon>
        <taxon>Oomycota</taxon>
        <taxon>Peronosporomycetes</taxon>
        <taxon>Peronosporales</taxon>
        <taxon>Peronosporaceae</taxon>
        <taxon>Peronospora</taxon>
    </lineage>
</organism>
<dbReference type="AlphaFoldDB" id="A0A3M6VTI7"/>
<evidence type="ECO:0000256" key="3">
    <source>
        <dbReference type="SAM" id="SignalP"/>
    </source>
</evidence>
<gene>
    <name evidence="4" type="ORF">DD238_001471</name>
</gene>
<evidence type="ECO:0000313" key="4">
    <source>
        <dbReference type="EMBL" id="RMX67710.1"/>
    </source>
</evidence>
<protein>
    <recommendedName>
        <fullName evidence="6">RxLR effector protein</fullName>
    </recommendedName>
</protein>
<feature type="chain" id="PRO_5018328579" description="RxLR effector protein" evidence="3">
    <location>
        <begin position="19"/>
        <end position="499"/>
    </location>
</feature>
<feature type="transmembrane region" description="Helical" evidence="2">
    <location>
        <begin position="12"/>
        <end position="30"/>
    </location>
</feature>
<comment type="caution">
    <text evidence="4">The sequence shown here is derived from an EMBL/GenBank/DDBJ whole genome shotgun (WGS) entry which is preliminary data.</text>
</comment>
<evidence type="ECO:0000313" key="5">
    <source>
        <dbReference type="Proteomes" id="UP000282087"/>
    </source>
</evidence>
<feature type="signal peptide" evidence="3">
    <location>
        <begin position="1"/>
        <end position="18"/>
    </location>
</feature>
<keyword evidence="5" id="KW-1185">Reference proteome</keyword>
<evidence type="ECO:0008006" key="6">
    <source>
        <dbReference type="Google" id="ProtNLM"/>
    </source>
</evidence>
<keyword evidence="3" id="KW-0732">Signal</keyword>
<feature type="region of interest" description="Disordered" evidence="1">
    <location>
        <begin position="43"/>
        <end position="69"/>
    </location>
</feature>
<sequence>MARTIYKVKHLFWYMVLATVGVMISASNSPQTKVKMIVASQHASTNAQEKRQLRPSSSIMEETNGGDEERMTPFEKTFEALTSGAKADMDPDLKLALPSGHTLETLTSGAKADKNANNLPKSAALTSGDGVEKNLKLSLAPPSENTVEELTTGNGVNINLEFNLAPSSGNTLEEFTTGAKADKNANNLPKSAALTTGDVVNKNFKISLALSSCFTDQKLTAGAKVDKNANILLKSAALTTGDGVGKNKEILDEGANIIANVIEKEVMKDVAEKIEESLELKWSDAMIVRLEKLLLAGKKDVTQILMEVKEWNQESGVGFPIPLLFDKLSKYFTERELAEQLLLAQDKESVKESVKKMANMLADYQMMKWKYKDNYNGKGVFHLLGVQTAGMDPPLFDTFVSYVVMLDVKIFSEDITVRQNLQRLRATFSDEKLYERLSAFKFGLKGKRAKFFGRSLNIMRKYEGKEWLEEDKLPVLGKRQRNDGEASVPTKGQRIDNDQ</sequence>
<name>A0A3M6VTI7_9STRA</name>